<evidence type="ECO:0000313" key="3">
    <source>
        <dbReference type="EMBL" id="CAB4992281.1"/>
    </source>
</evidence>
<dbReference type="InterPro" id="IPR054120">
    <property type="entry name" value="PBPA_dimer"/>
</dbReference>
<gene>
    <name evidence="3" type="ORF">UFOPK3992_00118</name>
</gene>
<dbReference type="SUPFAM" id="SSF56601">
    <property type="entry name" value="beta-lactamase/transpeptidase-like"/>
    <property type="match status" value="1"/>
</dbReference>
<dbReference type="Pfam" id="PF00905">
    <property type="entry name" value="Transpeptidase"/>
    <property type="match status" value="1"/>
</dbReference>
<dbReference type="GO" id="GO:0071972">
    <property type="term" value="F:peptidoglycan L,D-transpeptidase activity"/>
    <property type="evidence" value="ECO:0007669"/>
    <property type="project" value="TreeGrafter"/>
</dbReference>
<dbReference type="InterPro" id="IPR012338">
    <property type="entry name" value="Beta-lactam/transpept-like"/>
</dbReference>
<proteinExistence type="predicted"/>
<feature type="domain" description="Penicillin binding protein A dimerisation" evidence="2">
    <location>
        <begin position="52"/>
        <end position="133"/>
    </location>
</feature>
<dbReference type="Gene3D" id="3.40.710.10">
    <property type="entry name" value="DD-peptidase/beta-lactamase superfamily"/>
    <property type="match status" value="1"/>
</dbReference>
<dbReference type="Gene3D" id="3.90.1310.10">
    <property type="entry name" value="Penicillin-binding protein 2a (Domain 2)"/>
    <property type="match status" value="1"/>
</dbReference>
<dbReference type="PANTHER" id="PTHR30627">
    <property type="entry name" value="PEPTIDOGLYCAN D,D-TRANSPEPTIDASE"/>
    <property type="match status" value="1"/>
</dbReference>
<dbReference type="EMBL" id="CAFBOZ010000009">
    <property type="protein sequence ID" value="CAB4992281.1"/>
    <property type="molecule type" value="Genomic_DNA"/>
</dbReference>
<dbReference type="GO" id="GO:0008658">
    <property type="term" value="F:penicillin binding"/>
    <property type="evidence" value="ECO:0007669"/>
    <property type="project" value="InterPro"/>
</dbReference>
<protein>
    <submittedName>
        <fullName evidence="3">Unannotated protein</fullName>
    </submittedName>
</protein>
<dbReference type="PANTHER" id="PTHR30627:SF24">
    <property type="entry name" value="PENICILLIN-BINDING PROTEIN 4B"/>
    <property type="match status" value="1"/>
</dbReference>
<sequence>MSRQVRRLAVVLGILCGALLINLTWIQVLHADVYRSRSGNTRLILEEYDRARGPILVGRAQVARSIPTSDSLKYIRAYDPGAAYASVTGFYSLVYGATGLERTENDVLAGSDPRFLVDRVQQLFAGTQPRGGGIVTTLNAAAQEAAWNALAGRKGAVVAINPSTGAIVALVSSPSFDPNVLSSHSPDAIRAAYSVLESNPDNPLLNRPLAVTYPPGSTFKLVTAAAALESGRFTPTTVIPGPAEYQLPNSTKKLRNWSGQPCGPGGKVTLEEALAVSCNTAFAWLGNELGAEALRAQAEKFGFNSSFQVPMNAATSRFPLNPDAAQTAQSAIGQFDVRATALQMAMVGAAIANGGITMNPYLVDQILAPDLSVLKQTQPSQFRQAMSAQHAADEIAMMVNVVSNGTGSNAQIVGVSVGGKTGTAQTGNATRPHAWFVGVAPAEAPQIAVAVVLENGGGEPEISGNKLAAPIARAVMEAVLGR</sequence>
<dbReference type="GO" id="GO:0005886">
    <property type="term" value="C:plasma membrane"/>
    <property type="evidence" value="ECO:0007669"/>
    <property type="project" value="TreeGrafter"/>
</dbReference>
<dbReference type="InterPro" id="IPR050515">
    <property type="entry name" value="Beta-lactam/transpept"/>
</dbReference>
<evidence type="ECO:0000259" key="1">
    <source>
        <dbReference type="Pfam" id="PF00905"/>
    </source>
</evidence>
<dbReference type="AlphaFoldDB" id="A0A6J7NG57"/>
<dbReference type="InterPro" id="IPR001460">
    <property type="entry name" value="PCN-bd_Tpept"/>
</dbReference>
<name>A0A6J7NG57_9ZZZZ</name>
<dbReference type="GO" id="GO:0071555">
    <property type="term" value="P:cell wall organization"/>
    <property type="evidence" value="ECO:0007669"/>
    <property type="project" value="TreeGrafter"/>
</dbReference>
<reference evidence="3" key="1">
    <citation type="submission" date="2020-05" db="EMBL/GenBank/DDBJ databases">
        <authorList>
            <person name="Chiriac C."/>
            <person name="Salcher M."/>
            <person name="Ghai R."/>
            <person name="Kavagutti S V."/>
        </authorList>
    </citation>
    <scope>NUCLEOTIDE SEQUENCE</scope>
</reference>
<feature type="domain" description="Penicillin-binding protein transpeptidase" evidence="1">
    <location>
        <begin position="155"/>
        <end position="477"/>
    </location>
</feature>
<evidence type="ECO:0000259" key="2">
    <source>
        <dbReference type="Pfam" id="PF21922"/>
    </source>
</evidence>
<organism evidence="3">
    <name type="scientific">freshwater metagenome</name>
    <dbReference type="NCBI Taxonomy" id="449393"/>
    <lineage>
        <taxon>unclassified sequences</taxon>
        <taxon>metagenomes</taxon>
        <taxon>ecological metagenomes</taxon>
    </lineage>
</organism>
<dbReference type="Pfam" id="PF21922">
    <property type="entry name" value="PBP_dimer_2"/>
    <property type="match status" value="1"/>
</dbReference>
<accession>A0A6J7NG57</accession>